<sequence length="334" mass="35917">MYIALSKLNKKLEKVMPVLTPIGVVLGVLLATWLKPYAFLVPWIFAGMTFAGSLGSSFKDLARVILHPYPLLVCLTVLHVVMPIVALTAGNIIFPGDAYTITGVLLAFTIPTGVISLMWVSIYKGNVALTISLILIDTFLSPFLVPYTLHLLVGAEVVFNTFDLMKGLFWMVVLPSIAGMVLNKWSGGTAKEKLGAPLAPFSKLALGVVVAINSSVVAPYLKQFDRKLLVIFIAVLCMAASAYAIGWLVARLMKWDRGIIVALTFNSGMRNISAGAVLATTYFPAPVAMPVIIGMLFQQILASFYAFLLRSRYGSGSDAQAAKPAAAGERNITA</sequence>
<dbReference type="Proteomes" id="UP000293142">
    <property type="component" value="Unassembled WGS sequence"/>
</dbReference>
<name>A0A4V2J4I1_9BACL</name>
<feature type="transmembrane region" description="Helical" evidence="1">
    <location>
        <begin position="99"/>
        <end position="120"/>
    </location>
</feature>
<keyword evidence="1" id="KW-0812">Transmembrane</keyword>
<keyword evidence="1" id="KW-1133">Transmembrane helix</keyword>
<dbReference type="PANTHER" id="PTHR10361">
    <property type="entry name" value="SODIUM-BILE ACID COTRANSPORTER"/>
    <property type="match status" value="1"/>
</dbReference>
<dbReference type="AlphaFoldDB" id="A0A4V2J4I1"/>
<gene>
    <name evidence="2" type="ORF">EYB31_10050</name>
</gene>
<feature type="transmembrane region" description="Helical" evidence="1">
    <location>
        <begin position="228"/>
        <end position="250"/>
    </location>
</feature>
<organism evidence="2 3">
    <name type="scientific">Paenibacillus thalictri</name>
    <dbReference type="NCBI Taxonomy" id="2527873"/>
    <lineage>
        <taxon>Bacteria</taxon>
        <taxon>Bacillati</taxon>
        <taxon>Bacillota</taxon>
        <taxon>Bacilli</taxon>
        <taxon>Bacillales</taxon>
        <taxon>Paenibacillaceae</taxon>
        <taxon>Paenibacillus</taxon>
    </lineage>
</organism>
<feature type="transmembrane region" description="Helical" evidence="1">
    <location>
        <begin position="127"/>
        <end position="147"/>
    </location>
</feature>
<dbReference type="RefSeq" id="WP_131013168.1">
    <property type="nucleotide sequence ID" value="NZ_SIRE01000006.1"/>
</dbReference>
<dbReference type="EMBL" id="SIRE01000006">
    <property type="protein sequence ID" value="TBL79922.1"/>
    <property type="molecule type" value="Genomic_DNA"/>
</dbReference>
<evidence type="ECO:0000313" key="3">
    <source>
        <dbReference type="Proteomes" id="UP000293142"/>
    </source>
</evidence>
<feature type="transmembrane region" description="Helical" evidence="1">
    <location>
        <begin position="40"/>
        <end position="58"/>
    </location>
</feature>
<dbReference type="Pfam" id="PF13593">
    <property type="entry name" value="SBF_like"/>
    <property type="match status" value="1"/>
</dbReference>
<feature type="transmembrane region" description="Helical" evidence="1">
    <location>
        <begin position="167"/>
        <end position="183"/>
    </location>
</feature>
<reference evidence="2 3" key="1">
    <citation type="submission" date="2019-02" db="EMBL/GenBank/DDBJ databases">
        <title>Paenibacillus sp. nov., isolated from surface-sterilized tissue of Thalictrum simplex L.</title>
        <authorList>
            <person name="Tuo L."/>
        </authorList>
    </citation>
    <scope>NUCLEOTIDE SEQUENCE [LARGE SCALE GENOMIC DNA]</scope>
    <source>
        <strain evidence="2 3">N2SHLJ1</strain>
    </source>
</reference>
<dbReference type="InterPro" id="IPR038770">
    <property type="entry name" value="Na+/solute_symporter_sf"/>
</dbReference>
<keyword evidence="1" id="KW-0472">Membrane</keyword>
<dbReference type="InterPro" id="IPR004710">
    <property type="entry name" value="Bilac:Na_transpt"/>
</dbReference>
<dbReference type="InterPro" id="IPR016833">
    <property type="entry name" value="Put_Na-Bile_cotransptr"/>
</dbReference>
<accession>A0A4V2J4I1</accession>
<evidence type="ECO:0000313" key="2">
    <source>
        <dbReference type="EMBL" id="TBL79922.1"/>
    </source>
</evidence>
<comment type="caution">
    <text evidence="2">The sequence shown here is derived from an EMBL/GenBank/DDBJ whole genome shotgun (WGS) entry which is preliminary data.</text>
</comment>
<dbReference type="PANTHER" id="PTHR10361:SF28">
    <property type="entry name" value="P3 PROTEIN-RELATED"/>
    <property type="match status" value="1"/>
</dbReference>
<dbReference type="Gene3D" id="1.20.1530.20">
    <property type="match status" value="1"/>
</dbReference>
<proteinExistence type="predicted"/>
<feature type="transmembrane region" description="Helical" evidence="1">
    <location>
        <begin position="15"/>
        <end position="34"/>
    </location>
</feature>
<evidence type="ECO:0000256" key="1">
    <source>
        <dbReference type="SAM" id="Phobius"/>
    </source>
</evidence>
<keyword evidence="3" id="KW-1185">Reference proteome</keyword>
<feature type="transmembrane region" description="Helical" evidence="1">
    <location>
        <begin position="70"/>
        <end position="93"/>
    </location>
</feature>
<protein>
    <submittedName>
        <fullName evidence="2">Bile acid:sodium symporter family protein</fullName>
    </submittedName>
</protein>
<dbReference type="OrthoDB" id="1551454at2"/>
<feature type="transmembrane region" description="Helical" evidence="1">
    <location>
        <begin position="204"/>
        <end position="222"/>
    </location>
</feature>